<dbReference type="InterPro" id="IPR020568">
    <property type="entry name" value="Ribosomal_Su5_D2-typ_SF"/>
</dbReference>
<dbReference type="OrthoDB" id="272245at2759"/>
<evidence type="ECO:0000256" key="3">
    <source>
        <dbReference type="ARBA" id="ARBA00006678"/>
    </source>
</evidence>
<keyword evidence="4" id="KW-0963">Cytoplasm</keyword>
<dbReference type="PANTHER" id="PTHR11097:SF8">
    <property type="entry name" value="EXOSOME COMPLEX COMPONENT RRP42"/>
    <property type="match status" value="1"/>
</dbReference>
<dbReference type="InterPro" id="IPR036345">
    <property type="entry name" value="ExoRNase_PH_dom2_sf"/>
</dbReference>
<dbReference type="GO" id="GO:0034473">
    <property type="term" value="P:U1 snRNA 3'-end processing"/>
    <property type="evidence" value="ECO:0007669"/>
    <property type="project" value="TreeGrafter"/>
</dbReference>
<dbReference type="GO" id="GO:0071035">
    <property type="term" value="P:nuclear polyadenylation-dependent rRNA catabolic process"/>
    <property type="evidence" value="ECO:0007669"/>
    <property type="project" value="TreeGrafter"/>
</dbReference>
<dbReference type="InterPro" id="IPR001247">
    <property type="entry name" value="ExoRNase_PH_dom1"/>
</dbReference>
<dbReference type="InterPro" id="IPR050590">
    <property type="entry name" value="Exosome_comp_Rrp42_subfam"/>
</dbReference>
<evidence type="ECO:0000256" key="1">
    <source>
        <dbReference type="ARBA" id="ARBA00004496"/>
    </source>
</evidence>
<evidence type="ECO:0000256" key="5">
    <source>
        <dbReference type="ARBA" id="ARBA00022835"/>
    </source>
</evidence>
<dbReference type="Pfam" id="PF01138">
    <property type="entry name" value="RNase_PH"/>
    <property type="match status" value="1"/>
</dbReference>
<comment type="subcellular location">
    <subcellularLocation>
        <location evidence="1">Cytoplasm</location>
    </subcellularLocation>
    <subcellularLocation>
        <location evidence="2">Nucleus</location>
        <location evidence="2">Nucleolus</location>
    </subcellularLocation>
</comment>
<dbReference type="SUPFAM" id="SSF54211">
    <property type="entry name" value="Ribosomal protein S5 domain 2-like"/>
    <property type="match status" value="1"/>
</dbReference>
<evidence type="ECO:0000256" key="4">
    <source>
        <dbReference type="ARBA" id="ARBA00022490"/>
    </source>
</evidence>
<dbReference type="Proteomes" id="UP000590412">
    <property type="component" value="Unassembled WGS sequence"/>
</dbReference>
<organism evidence="8 9">
    <name type="scientific">Candida parapsilosis</name>
    <name type="common">Yeast</name>
    <dbReference type="NCBI Taxonomy" id="5480"/>
    <lineage>
        <taxon>Eukaryota</taxon>
        <taxon>Fungi</taxon>
        <taxon>Dikarya</taxon>
        <taxon>Ascomycota</taxon>
        <taxon>Saccharomycotina</taxon>
        <taxon>Pichiomycetes</taxon>
        <taxon>Debaryomycetaceae</taxon>
        <taxon>Candida/Lodderomyces clade</taxon>
        <taxon>Candida</taxon>
    </lineage>
</organism>
<comment type="similarity">
    <text evidence="3">Belongs to the RNase PH family.</text>
</comment>
<dbReference type="GO" id="GO:0071038">
    <property type="term" value="P:TRAMP-dependent tRNA surveillance pathway"/>
    <property type="evidence" value="ECO:0007669"/>
    <property type="project" value="EnsemblFungi"/>
</dbReference>
<evidence type="ECO:0000313" key="9">
    <source>
        <dbReference type="Proteomes" id="UP000590412"/>
    </source>
</evidence>
<comment type="caution">
    <text evidence="8">The sequence shown here is derived from an EMBL/GenBank/DDBJ whole genome shotgun (WGS) entry which is preliminary data.</text>
</comment>
<protein>
    <recommendedName>
        <fullName evidence="6">Ribosomal RNA-processing protein 42</fullName>
    </recommendedName>
</protein>
<dbReference type="AlphaFoldDB" id="A0A8X7NI35"/>
<dbReference type="InterPro" id="IPR027408">
    <property type="entry name" value="PNPase/RNase_PH_dom_sf"/>
</dbReference>
<accession>A0A8X7NI35</accession>
<dbReference type="GO" id="GO:0034475">
    <property type="term" value="P:U4 snRNA 3'-end processing"/>
    <property type="evidence" value="ECO:0007669"/>
    <property type="project" value="TreeGrafter"/>
</dbReference>
<evidence type="ECO:0000313" key="8">
    <source>
        <dbReference type="EMBL" id="KAF6047273.1"/>
    </source>
</evidence>
<dbReference type="GO" id="GO:0000467">
    <property type="term" value="P:exonucleolytic trimming to generate mature 3'-end of 5.8S rRNA from tricistronic rRNA transcript (SSU-rRNA, 5.8S rRNA, LSU-rRNA)"/>
    <property type="evidence" value="ECO:0007669"/>
    <property type="project" value="EnsemblFungi"/>
</dbReference>
<dbReference type="GO" id="GO:0000177">
    <property type="term" value="C:cytoplasmic exosome (RNase complex)"/>
    <property type="evidence" value="ECO:0007669"/>
    <property type="project" value="EnsemblFungi"/>
</dbReference>
<dbReference type="GO" id="GO:0035925">
    <property type="term" value="F:mRNA 3'-UTR AU-rich region binding"/>
    <property type="evidence" value="ECO:0007669"/>
    <property type="project" value="TreeGrafter"/>
</dbReference>
<evidence type="ECO:0000259" key="7">
    <source>
        <dbReference type="Pfam" id="PF01138"/>
    </source>
</evidence>
<dbReference type="PANTHER" id="PTHR11097">
    <property type="entry name" value="EXOSOME COMPLEX EXONUCLEASE RIBOSOMAL RNA PROCESSING PROTEIN"/>
    <property type="match status" value="1"/>
</dbReference>
<dbReference type="SUPFAM" id="SSF55666">
    <property type="entry name" value="Ribonuclease PH domain 2-like"/>
    <property type="match status" value="1"/>
</dbReference>
<keyword evidence="5" id="KW-0271">Exosome</keyword>
<reference evidence="8" key="1">
    <citation type="submission" date="2020-03" db="EMBL/GenBank/DDBJ databases">
        <title>FDA dAtabase for Regulatory Grade micrObial Sequences (FDA-ARGOS): Supporting development and validation of Infectious Disease Dx tests.</title>
        <authorList>
            <person name="Campos J."/>
            <person name="Goldberg B."/>
            <person name="Tallon L."/>
            <person name="Sadzewicz L."/>
            <person name="Vavikolanu K."/>
            <person name="Mehta A."/>
            <person name="Aluvathingal J."/>
            <person name="Nadendla S."/>
            <person name="Nandy P."/>
            <person name="Geyer C."/>
            <person name="Yan Y."/>
            <person name="Sichtig H."/>
        </authorList>
    </citation>
    <scope>NUCLEOTIDE SEQUENCE [LARGE SCALE GENOMIC DNA]</scope>
    <source>
        <strain evidence="8">FDAARGOS_652</strain>
    </source>
</reference>
<evidence type="ECO:0000256" key="2">
    <source>
        <dbReference type="ARBA" id="ARBA00004604"/>
    </source>
</evidence>
<dbReference type="GO" id="GO:0005730">
    <property type="term" value="C:nucleolus"/>
    <property type="evidence" value="ECO:0007669"/>
    <property type="project" value="UniProtKB-SubCell"/>
</dbReference>
<gene>
    <name evidence="8" type="ORF">FOB60_004809</name>
</gene>
<dbReference type="EMBL" id="JABWAB010000007">
    <property type="protein sequence ID" value="KAF6047273.1"/>
    <property type="molecule type" value="Genomic_DNA"/>
</dbReference>
<sequence length="300" mass="33248">MLLSPAEKQYLYDSLSSSSVIRPDSRSVHQYRPLEATTSFLPGSNGSSRIRLSEGSECIISIKAKVVPIDPDVSNCDSLSNLIDVDVDISGYRDDSNYISNLKFQLINLLYQNFPHLVLQLTSRYAFKLFIDCVIISHSSSPLSLISLATYLALKTTRLPLLVSDPNDLQVAEYPTFSDDWDNSRTIEEIMMDKGIGSVFKPPIFIAIGVVGKNLIFDPSVEEEQVLENGVVVSFYNNKVITPITNGNFAINSNNSNFKGLNKSVLIQCVTLCNQYCPAIIKALDTLVQQESDQGEVTIF</sequence>
<dbReference type="GO" id="GO:0016075">
    <property type="term" value="P:rRNA catabolic process"/>
    <property type="evidence" value="ECO:0007669"/>
    <property type="project" value="EnsemblFungi"/>
</dbReference>
<proteinExistence type="inferred from homology"/>
<name>A0A8X7NI35_CANPA</name>
<evidence type="ECO:0000256" key="6">
    <source>
        <dbReference type="ARBA" id="ARBA00042523"/>
    </source>
</evidence>
<dbReference type="GO" id="GO:0000176">
    <property type="term" value="C:nuclear exosome (RNase complex)"/>
    <property type="evidence" value="ECO:0007669"/>
    <property type="project" value="EnsemblFungi"/>
</dbReference>
<dbReference type="GO" id="GO:0071028">
    <property type="term" value="P:nuclear mRNA surveillance"/>
    <property type="evidence" value="ECO:0007669"/>
    <property type="project" value="TreeGrafter"/>
</dbReference>
<dbReference type="GO" id="GO:0034476">
    <property type="term" value="P:U5 snRNA 3'-end processing"/>
    <property type="evidence" value="ECO:0007669"/>
    <property type="project" value="TreeGrafter"/>
</dbReference>
<feature type="domain" description="Exoribonuclease phosphorolytic" evidence="7">
    <location>
        <begin position="30"/>
        <end position="160"/>
    </location>
</feature>
<dbReference type="Gene3D" id="3.30.230.70">
    <property type="entry name" value="GHMP Kinase, N-terminal domain"/>
    <property type="match status" value="1"/>
</dbReference>